<protein>
    <submittedName>
        <fullName evidence="2">Uncharacterized protein</fullName>
    </submittedName>
</protein>
<feature type="region of interest" description="Disordered" evidence="1">
    <location>
        <begin position="1"/>
        <end position="26"/>
    </location>
</feature>
<dbReference type="AlphaFoldDB" id="A0A0A8ZW11"/>
<organism evidence="2">
    <name type="scientific">Arundo donax</name>
    <name type="common">Giant reed</name>
    <name type="synonym">Donax arundinaceus</name>
    <dbReference type="NCBI Taxonomy" id="35708"/>
    <lineage>
        <taxon>Eukaryota</taxon>
        <taxon>Viridiplantae</taxon>
        <taxon>Streptophyta</taxon>
        <taxon>Embryophyta</taxon>
        <taxon>Tracheophyta</taxon>
        <taxon>Spermatophyta</taxon>
        <taxon>Magnoliopsida</taxon>
        <taxon>Liliopsida</taxon>
        <taxon>Poales</taxon>
        <taxon>Poaceae</taxon>
        <taxon>PACMAD clade</taxon>
        <taxon>Arundinoideae</taxon>
        <taxon>Arundineae</taxon>
        <taxon>Arundo</taxon>
    </lineage>
</organism>
<evidence type="ECO:0000313" key="2">
    <source>
        <dbReference type="EMBL" id="JAD40945.1"/>
    </source>
</evidence>
<accession>A0A0A8ZW11</accession>
<evidence type="ECO:0000256" key="1">
    <source>
        <dbReference type="SAM" id="MobiDB-lite"/>
    </source>
</evidence>
<reference evidence="2" key="2">
    <citation type="journal article" date="2015" name="Data Brief">
        <title>Shoot transcriptome of the giant reed, Arundo donax.</title>
        <authorList>
            <person name="Barrero R.A."/>
            <person name="Guerrero F.D."/>
            <person name="Moolhuijzen P."/>
            <person name="Goolsby J.A."/>
            <person name="Tidwell J."/>
            <person name="Bellgard S.E."/>
            <person name="Bellgard M.I."/>
        </authorList>
    </citation>
    <scope>NUCLEOTIDE SEQUENCE</scope>
    <source>
        <tissue evidence="2">Shoot tissue taken approximately 20 cm above the soil surface</tissue>
    </source>
</reference>
<sequence length="26" mass="3040">MWAPIGEGPAAPWCRKRRRRRASSSR</sequence>
<dbReference type="EMBL" id="GBRH01256950">
    <property type="protein sequence ID" value="JAD40945.1"/>
    <property type="molecule type" value="Transcribed_RNA"/>
</dbReference>
<proteinExistence type="predicted"/>
<reference evidence="2" key="1">
    <citation type="submission" date="2014-09" db="EMBL/GenBank/DDBJ databases">
        <authorList>
            <person name="Magalhaes I.L.F."/>
            <person name="Oliveira U."/>
            <person name="Santos F.R."/>
            <person name="Vidigal T.H.D.A."/>
            <person name="Brescovit A.D."/>
            <person name="Santos A.J."/>
        </authorList>
    </citation>
    <scope>NUCLEOTIDE SEQUENCE</scope>
    <source>
        <tissue evidence="2">Shoot tissue taken approximately 20 cm above the soil surface</tissue>
    </source>
</reference>
<name>A0A0A8ZW11_ARUDO</name>
<feature type="compositionally biased region" description="Basic residues" evidence="1">
    <location>
        <begin position="14"/>
        <end position="26"/>
    </location>
</feature>